<proteinExistence type="predicted"/>
<gene>
    <name evidence="2" type="ORF">AGERDE_LOCUS5393</name>
</gene>
<dbReference type="AlphaFoldDB" id="A0A9N9A9N5"/>
<comment type="caution">
    <text evidence="2">The sequence shown here is derived from an EMBL/GenBank/DDBJ whole genome shotgun (WGS) entry which is preliminary data.</text>
</comment>
<dbReference type="EMBL" id="CAJVPL010000719">
    <property type="protein sequence ID" value="CAG8524206.1"/>
    <property type="molecule type" value="Genomic_DNA"/>
</dbReference>
<evidence type="ECO:0000256" key="1">
    <source>
        <dbReference type="SAM" id="Phobius"/>
    </source>
</evidence>
<feature type="transmembrane region" description="Helical" evidence="1">
    <location>
        <begin position="129"/>
        <end position="149"/>
    </location>
</feature>
<sequence>MIQQWFNNMTNKVKSTKILSTKTSAKHSMEEVAVIIEDYDVSVQNAYKLPEPPPNRHIRAAKNLAAKIWWTLAILTSAFMIPGSTILLAHHHKIIPVVSEVFISIYLTFDLGLRAAFGFAAVTQNDESLFWKIVICLLLITGKEDLGHLHDQLFATVSSDILDILTVVNSGLSVPFYIWIIRDPVCAASSECQILAFTLLAAACFLVIKCLILLIFFKFEAFDI</sequence>
<feature type="transmembrane region" description="Helical" evidence="1">
    <location>
        <begin position="101"/>
        <end position="123"/>
    </location>
</feature>
<dbReference type="Proteomes" id="UP000789831">
    <property type="component" value="Unassembled WGS sequence"/>
</dbReference>
<accession>A0A9N9A9N5</accession>
<feature type="transmembrane region" description="Helical" evidence="1">
    <location>
        <begin position="161"/>
        <end position="182"/>
    </location>
</feature>
<evidence type="ECO:0000313" key="2">
    <source>
        <dbReference type="EMBL" id="CAG8524206.1"/>
    </source>
</evidence>
<organism evidence="2 3">
    <name type="scientific">Ambispora gerdemannii</name>
    <dbReference type="NCBI Taxonomy" id="144530"/>
    <lineage>
        <taxon>Eukaryota</taxon>
        <taxon>Fungi</taxon>
        <taxon>Fungi incertae sedis</taxon>
        <taxon>Mucoromycota</taxon>
        <taxon>Glomeromycotina</taxon>
        <taxon>Glomeromycetes</taxon>
        <taxon>Archaeosporales</taxon>
        <taxon>Ambisporaceae</taxon>
        <taxon>Ambispora</taxon>
    </lineage>
</organism>
<name>A0A9N9A9N5_9GLOM</name>
<keyword evidence="3" id="KW-1185">Reference proteome</keyword>
<protein>
    <submittedName>
        <fullName evidence="2">4653_t:CDS:1</fullName>
    </submittedName>
</protein>
<keyword evidence="1" id="KW-0812">Transmembrane</keyword>
<reference evidence="2" key="1">
    <citation type="submission" date="2021-06" db="EMBL/GenBank/DDBJ databases">
        <authorList>
            <person name="Kallberg Y."/>
            <person name="Tangrot J."/>
            <person name="Rosling A."/>
        </authorList>
    </citation>
    <scope>NUCLEOTIDE SEQUENCE</scope>
    <source>
        <strain evidence="2">MT106</strain>
    </source>
</reference>
<dbReference type="OrthoDB" id="2414326at2759"/>
<keyword evidence="1" id="KW-1133">Transmembrane helix</keyword>
<feature type="transmembrane region" description="Helical" evidence="1">
    <location>
        <begin position="194"/>
        <end position="217"/>
    </location>
</feature>
<keyword evidence="1" id="KW-0472">Membrane</keyword>
<feature type="transmembrane region" description="Helical" evidence="1">
    <location>
        <begin position="68"/>
        <end position="89"/>
    </location>
</feature>
<evidence type="ECO:0000313" key="3">
    <source>
        <dbReference type="Proteomes" id="UP000789831"/>
    </source>
</evidence>